<dbReference type="Proteomes" id="UP001205337">
    <property type="component" value="Unassembled WGS sequence"/>
</dbReference>
<feature type="non-terminal residue" evidence="2">
    <location>
        <position position="143"/>
    </location>
</feature>
<evidence type="ECO:0000313" key="3">
    <source>
        <dbReference type="Proteomes" id="UP001205337"/>
    </source>
</evidence>
<sequence>MRGYTADEVRAAEAPLLAAGVPLMARAAAGLADAVSAELSARGVPVHEARVLLFVGSGDNGGDTLHAGAVLAGRGADVDYVPLGSRVHREGEVAALAAGATRIDDAPHGPEFLGAVAAADAVLDGIVGIGATGRPRDPAAAAV</sequence>
<accession>A0ABT1ZHG6</accession>
<dbReference type="Gene3D" id="3.40.50.10260">
    <property type="entry name" value="YjeF N-terminal domain"/>
    <property type="match status" value="1"/>
</dbReference>
<proteinExistence type="predicted"/>
<dbReference type="InterPro" id="IPR004443">
    <property type="entry name" value="YjeF_N_dom"/>
</dbReference>
<name>A0ABT1ZHG6_9MICO</name>
<evidence type="ECO:0000259" key="1">
    <source>
        <dbReference type="PROSITE" id="PS51385"/>
    </source>
</evidence>
<feature type="domain" description="YjeF N-terminal" evidence="1">
    <location>
        <begin position="4"/>
        <end position="143"/>
    </location>
</feature>
<dbReference type="EMBL" id="JANTHX010000007">
    <property type="protein sequence ID" value="MCS0500135.1"/>
    <property type="molecule type" value="Genomic_DNA"/>
</dbReference>
<dbReference type="RefSeq" id="WP_308445773.1">
    <property type="nucleotide sequence ID" value="NZ_JANTHX010000007.1"/>
</dbReference>
<dbReference type="Pfam" id="PF03853">
    <property type="entry name" value="YjeF_N"/>
    <property type="match status" value="1"/>
</dbReference>
<organism evidence="2 3">
    <name type="scientific">Protaetiibacter mangrovi</name>
    <dbReference type="NCBI Taxonomy" id="2970926"/>
    <lineage>
        <taxon>Bacteria</taxon>
        <taxon>Bacillati</taxon>
        <taxon>Actinomycetota</taxon>
        <taxon>Actinomycetes</taxon>
        <taxon>Micrococcales</taxon>
        <taxon>Microbacteriaceae</taxon>
        <taxon>Protaetiibacter</taxon>
    </lineage>
</organism>
<protein>
    <submittedName>
        <fullName evidence="2">Bifunctional ADP-dependent (S)-NAD(P)H-hydrate dehydratase/NAD(P)H-hydrate epimerase</fullName>
    </submittedName>
</protein>
<dbReference type="SUPFAM" id="SSF64153">
    <property type="entry name" value="YjeF N-terminal domain-like"/>
    <property type="match status" value="1"/>
</dbReference>
<evidence type="ECO:0000313" key="2">
    <source>
        <dbReference type="EMBL" id="MCS0500135.1"/>
    </source>
</evidence>
<keyword evidence="3" id="KW-1185">Reference proteome</keyword>
<dbReference type="InterPro" id="IPR036652">
    <property type="entry name" value="YjeF_N_dom_sf"/>
</dbReference>
<gene>
    <name evidence="2" type="ORF">NUH29_11325</name>
</gene>
<reference evidence="2 3" key="1">
    <citation type="submission" date="2022-08" db="EMBL/GenBank/DDBJ databases">
        <authorList>
            <person name="Li F."/>
        </authorList>
    </citation>
    <scope>NUCLEOTIDE SEQUENCE [LARGE SCALE GENOMIC DNA]</scope>
    <source>
        <strain evidence="2 3">10F1B-8-1</strain>
    </source>
</reference>
<dbReference type="PROSITE" id="PS51385">
    <property type="entry name" value="YJEF_N"/>
    <property type="match status" value="1"/>
</dbReference>
<comment type="caution">
    <text evidence="2">The sequence shown here is derived from an EMBL/GenBank/DDBJ whole genome shotgun (WGS) entry which is preliminary data.</text>
</comment>